<gene>
    <name evidence="1" type="ORF">CCAN12_670057</name>
</gene>
<dbReference type="EMBL" id="CDOE01000064">
    <property type="protein sequence ID" value="CEN36773.1"/>
    <property type="molecule type" value="Genomic_DNA"/>
</dbReference>
<dbReference type="InterPro" id="IPR019223">
    <property type="entry name" value="DUF2147"/>
</dbReference>
<evidence type="ECO:0000313" key="2">
    <source>
        <dbReference type="Proteomes" id="UP000044026"/>
    </source>
</evidence>
<dbReference type="AlphaFoldDB" id="A0A0B7HGW2"/>
<dbReference type="Pfam" id="PF09917">
    <property type="entry name" value="DUF2147"/>
    <property type="match status" value="1"/>
</dbReference>
<organism evidence="1 2">
    <name type="scientific">Capnocytophaga canimorsus</name>
    <dbReference type="NCBI Taxonomy" id="28188"/>
    <lineage>
        <taxon>Bacteria</taxon>
        <taxon>Pseudomonadati</taxon>
        <taxon>Bacteroidota</taxon>
        <taxon>Flavobacteriia</taxon>
        <taxon>Flavobacteriales</taxon>
        <taxon>Flavobacteriaceae</taxon>
        <taxon>Capnocytophaga</taxon>
    </lineage>
</organism>
<dbReference type="RefSeq" id="WP_042000386.1">
    <property type="nucleotide sequence ID" value="NZ_CP022382.1"/>
</dbReference>
<reference evidence="1 2" key="1">
    <citation type="submission" date="2015-01" db="EMBL/GenBank/DDBJ databases">
        <authorList>
            <person name="Xiang T."/>
            <person name="Song Y."/>
            <person name="Huang L."/>
            <person name="Wang B."/>
            <person name="Wu P."/>
        </authorList>
    </citation>
    <scope>NUCLEOTIDE SEQUENCE [LARGE SCALE GENOMIC DNA]</scope>
    <source>
        <strain evidence="1 2">Cc12</strain>
    </source>
</reference>
<dbReference type="Proteomes" id="UP000044026">
    <property type="component" value="Unassembled WGS sequence"/>
</dbReference>
<name>A0A0B7HGW2_9FLAO</name>
<accession>A0A0B7HGW2</accession>
<evidence type="ECO:0000313" key="1">
    <source>
        <dbReference type="EMBL" id="CEN36773.1"/>
    </source>
</evidence>
<dbReference type="PANTHER" id="PTHR36919">
    <property type="entry name" value="BLR1215 PROTEIN"/>
    <property type="match status" value="1"/>
</dbReference>
<dbReference type="GeneID" id="69581198"/>
<sequence length="142" mass="16112">MKKIHLLTFLLAAFTFTTQAQSVLGKWKTIDDETGKEKSIVQIYEEKGIVYGKIVSLLEKDKKSLKCTACTGNDKNKPLEGLVIIKDLQKDGDQWNGGKILDPKTGKQYKCYITLEDANKLKVRGYIGVALMGRTQYWHRVE</sequence>
<dbReference type="Gene3D" id="2.40.128.520">
    <property type="match status" value="1"/>
</dbReference>
<proteinExistence type="predicted"/>
<protein>
    <submittedName>
        <fullName evidence="1">Putative signal peptide protein</fullName>
    </submittedName>
</protein>
<dbReference type="PANTHER" id="PTHR36919:SF3">
    <property type="entry name" value="BLL5882 PROTEIN"/>
    <property type="match status" value="1"/>
</dbReference>